<dbReference type="InterPro" id="IPR000182">
    <property type="entry name" value="GNAT_dom"/>
</dbReference>
<keyword evidence="3" id="KW-1185">Reference proteome</keyword>
<dbReference type="InterPro" id="IPR016181">
    <property type="entry name" value="Acyl_CoA_acyltransferase"/>
</dbReference>
<dbReference type="RefSeq" id="WP_259100823.1">
    <property type="nucleotide sequence ID" value="NZ_CP130454.1"/>
</dbReference>
<dbReference type="SUPFAM" id="SSF55729">
    <property type="entry name" value="Acyl-CoA N-acyltransferases (Nat)"/>
    <property type="match status" value="1"/>
</dbReference>
<name>A0ABT2EUY0_9BACT</name>
<feature type="domain" description="N-acetyltransferase" evidence="1">
    <location>
        <begin position="1"/>
        <end position="117"/>
    </location>
</feature>
<dbReference type="CDD" id="cd04301">
    <property type="entry name" value="NAT_SF"/>
    <property type="match status" value="1"/>
</dbReference>
<gene>
    <name evidence="2" type="ORF">M2350_003163</name>
</gene>
<proteinExistence type="predicted"/>
<protein>
    <submittedName>
        <fullName evidence="2">Acetyltransferase</fullName>
    </submittedName>
</protein>
<evidence type="ECO:0000313" key="3">
    <source>
        <dbReference type="Proteomes" id="UP001204798"/>
    </source>
</evidence>
<dbReference type="PROSITE" id="PS51186">
    <property type="entry name" value="GNAT"/>
    <property type="match status" value="1"/>
</dbReference>
<dbReference type="EMBL" id="JANUCP010000006">
    <property type="protein sequence ID" value="MCS3920728.1"/>
    <property type="molecule type" value="Genomic_DNA"/>
</dbReference>
<organism evidence="2 3">
    <name type="scientific">Candidatus Fervidibacter sacchari</name>
    <dbReference type="NCBI Taxonomy" id="1448929"/>
    <lineage>
        <taxon>Bacteria</taxon>
        <taxon>Candidatus Fervidibacterota</taxon>
        <taxon>Candidatus Fervidibacter</taxon>
    </lineage>
</organism>
<evidence type="ECO:0000313" key="2">
    <source>
        <dbReference type="EMBL" id="MCS3920728.1"/>
    </source>
</evidence>
<sequence>MVLREQALQDTFAMFDGDKPVSLIHRFERDAIVHGCKIRIGFVGFVCTHPNYRGLGLASTILAATMNKFRENDVDFVCISGDRAMYRRAGARPVGGRSEFVVNPENVGKLRPKVDVVSIRTANLSDAELLAEIYDREPIRFIRPPSDYEIVLKYRHCVGQECEFILVRDGTASAYLLATTTQASEGKTLRTVFEYAGDRQLVLSAIWNLAHETELRVKVEGDDVLGRMLEEVGIERILTKKAWDNRCA</sequence>
<evidence type="ECO:0000259" key="1">
    <source>
        <dbReference type="PROSITE" id="PS51186"/>
    </source>
</evidence>
<dbReference type="Gene3D" id="3.40.630.30">
    <property type="match status" value="1"/>
</dbReference>
<comment type="caution">
    <text evidence="2">The sequence shown here is derived from an EMBL/GenBank/DDBJ whole genome shotgun (WGS) entry which is preliminary data.</text>
</comment>
<reference evidence="2 3" key="1">
    <citation type="submission" date="2022-08" db="EMBL/GenBank/DDBJ databases">
        <title>Bacterial and archaeal communities from various locations to study Microbial Dark Matter (Phase II).</title>
        <authorList>
            <person name="Stepanauskas R."/>
        </authorList>
    </citation>
    <scope>NUCLEOTIDE SEQUENCE [LARGE SCALE GENOMIC DNA]</scope>
    <source>
        <strain evidence="2 3">PD1</strain>
    </source>
</reference>
<dbReference type="Proteomes" id="UP001204798">
    <property type="component" value="Unassembled WGS sequence"/>
</dbReference>
<dbReference type="Pfam" id="PF13527">
    <property type="entry name" value="Acetyltransf_9"/>
    <property type="match status" value="1"/>
</dbReference>
<accession>A0ABT2EUY0</accession>